<accession>A0A137ZYU1</accession>
<dbReference type="RefSeq" id="WP_068574036.1">
    <property type="nucleotide sequence ID" value="NZ_LSRF01000058.1"/>
</dbReference>
<dbReference type="AlphaFoldDB" id="A0A137ZYU1"/>
<evidence type="ECO:0000313" key="2">
    <source>
        <dbReference type="EMBL" id="KXP03345.1"/>
    </source>
</evidence>
<reference evidence="2" key="3">
    <citation type="submission" date="2016-02" db="EMBL/GenBank/DDBJ databases">
        <authorList>
            <person name="Teng J.L."/>
            <person name="Yang Y."/>
            <person name="Huang Y."/>
            <person name="Guo F."/>
            <person name="Wei W."/>
            <person name="Chen J.H."/>
            <person name="Wong S.Y."/>
            <person name="Lau S.K."/>
            <person name="Woo P.C."/>
        </authorList>
    </citation>
    <scope>NUCLEOTIDE SEQUENCE</scope>
    <source>
        <strain evidence="2">JCM 15929</strain>
    </source>
</reference>
<gene>
    <name evidence="2" type="ORF">AXK60_16040</name>
    <name evidence="1" type="ORF">AXK61_17350</name>
</gene>
<reference evidence="3" key="1">
    <citation type="submission" date="2016-02" db="EMBL/GenBank/DDBJ databases">
        <authorList>
            <person name="Wen L."/>
            <person name="He K."/>
            <person name="Yang H."/>
        </authorList>
    </citation>
    <scope>NUCLEOTIDE SEQUENCE [LARGE SCALE GENOMIC DNA]</scope>
    <source>
        <strain evidence="3">JCM 15929</strain>
    </source>
</reference>
<proteinExistence type="predicted"/>
<dbReference type="EMBL" id="LSRF01000058">
    <property type="protein sequence ID" value="KXP03345.1"/>
    <property type="molecule type" value="Genomic_DNA"/>
</dbReference>
<organism evidence="2 3">
    <name type="scientific">Tsukamurella pseudospumae</name>
    <dbReference type="NCBI Taxonomy" id="239498"/>
    <lineage>
        <taxon>Bacteria</taxon>
        <taxon>Bacillati</taxon>
        <taxon>Actinomycetota</taxon>
        <taxon>Actinomycetes</taxon>
        <taxon>Mycobacteriales</taxon>
        <taxon>Tsukamurellaceae</taxon>
        <taxon>Tsukamurella</taxon>
    </lineage>
</organism>
<comment type="caution">
    <text evidence="2">The sequence shown here is derived from an EMBL/GenBank/DDBJ whole genome shotgun (WGS) entry which is preliminary data.</text>
</comment>
<keyword evidence="4" id="KW-1185">Reference proteome</keyword>
<dbReference type="Proteomes" id="UP000070258">
    <property type="component" value="Unassembled WGS sequence"/>
</dbReference>
<reference evidence="1 4" key="2">
    <citation type="submission" date="2016-02" db="EMBL/GenBank/DDBJ databases">
        <authorList>
            <person name="Teng J.L."/>
            <person name="Tang Y."/>
            <person name="Huang Y."/>
            <person name="Guo F."/>
            <person name="Wei W."/>
            <person name="Chen J.H."/>
            <person name="Wong S.Y."/>
            <person name="Lau S.K."/>
            <person name="Woo P.C."/>
        </authorList>
    </citation>
    <scope>NUCLEOTIDE SEQUENCE [LARGE SCALE GENOMIC DNA]</scope>
    <source>
        <strain evidence="1 4">JCM 13375</strain>
    </source>
</reference>
<evidence type="ECO:0000313" key="1">
    <source>
        <dbReference type="EMBL" id="KXO99588.1"/>
    </source>
</evidence>
<dbReference type="EMBL" id="LSRE01000009">
    <property type="protein sequence ID" value="KXO99588.1"/>
    <property type="molecule type" value="Genomic_DNA"/>
</dbReference>
<dbReference type="Proteomes" id="UP000070409">
    <property type="component" value="Unassembled WGS sequence"/>
</dbReference>
<evidence type="ECO:0000313" key="3">
    <source>
        <dbReference type="Proteomes" id="UP000070258"/>
    </source>
</evidence>
<name>A0A137ZYU1_9ACTN</name>
<protein>
    <submittedName>
        <fullName evidence="2">Uncharacterized protein</fullName>
    </submittedName>
</protein>
<dbReference type="STRING" id="239498.AXK60_16040"/>
<dbReference type="OrthoDB" id="4775177at2"/>
<evidence type="ECO:0000313" key="4">
    <source>
        <dbReference type="Proteomes" id="UP000070409"/>
    </source>
</evidence>
<sequence length="106" mass="11400">MALPLFVTVGSASADPSQPECRMFETKPGYECRFGTWQRDFTPPTPGKSCTIGETAPLQRLTCSGGIWTVKPASPDGERCTAVGAQRVGPTGLQTCTHGPYGFMWE</sequence>